<evidence type="ECO:0000256" key="4">
    <source>
        <dbReference type="ARBA" id="ARBA00022597"/>
    </source>
</evidence>
<keyword evidence="8 9" id="KW-0472">Membrane</keyword>
<evidence type="ECO:0000256" key="5">
    <source>
        <dbReference type="ARBA" id="ARBA00022683"/>
    </source>
</evidence>
<evidence type="ECO:0000256" key="3">
    <source>
        <dbReference type="ARBA" id="ARBA00022475"/>
    </source>
</evidence>
<keyword evidence="7 9" id="KW-1133">Transmembrane helix</keyword>
<evidence type="ECO:0000313" key="10">
    <source>
        <dbReference type="EMBL" id="MBC8587847.1"/>
    </source>
</evidence>
<dbReference type="AlphaFoldDB" id="A0A926IEX1"/>
<protein>
    <submittedName>
        <fullName evidence="10">PTS sugar transporter subunit IIC</fullName>
    </submittedName>
</protein>
<evidence type="ECO:0000256" key="1">
    <source>
        <dbReference type="ARBA" id="ARBA00004651"/>
    </source>
</evidence>
<keyword evidence="4 10" id="KW-0762">Sugar transport</keyword>
<feature type="transmembrane region" description="Helical" evidence="9">
    <location>
        <begin position="206"/>
        <end position="234"/>
    </location>
</feature>
<comment type="caution">
    <text evidence="10">The sequence shown here is derived from an EMBL/GenBank/DDBJ whole genome shotgun (WGS) entry which is preliminary data.</text>
</comment>
<evidence type="ECO:0000313" key="11">
    <source>
        <dbReference type="Proteomes" id="UP000601171"/>
    </source>
</evidence>
<dbReference type="GO" id="GO:0009401">
    <property type="term" value="P:phosphoenolpyruvate-dependent sugar phosphotransferase system"/>
    <property type="evidence" value="ECO:0007669"/>
    <property type="project" value="UniProtKB-KW"/>
</dbReference>
<dbReference type="PANTHER" id="PTHR32502">
    <property type="entry name" value="N-ACETYLGALACTOSAMINE PERMEASE II COMPONENT-RELATED"/>
    <property type="match status" value="1"/>
</dbReference>
<dbReference type="InterPro" id="IPR050303">
    <property type="entry name" value="GatZ_KbaZ_carbometab"/>
</dbReference>
<gene>
    <name evidence="10" type="ORF">H8707_06315</name>
</gene>
<evidence type="ECO:0000256" key="9">
    <source>
        <dbReference type="SAM" id="Phobius"/>
    </source>
</evidence>
<dbReference type="Proteomes" id="UP000601171">
    <property type="component" value="Unassembled WGS sequence"/>
</dbReference>
<evidence type="ECO:0000256" key="7">
    <source>
        <dbReference type="ARBA" id="ARBA00022989"/>
    </source>
</evidence>
<dbReference type="Pfam" id="PF03609">
    <property type="entry name" value="EII-Sor"/>
    <property type="match status" value="1"/>
</dbReference>
<accession>A0A926IEX1</accession>
<comment type="subcellular location">
    <subcellularLocation>
        <location evidence="1">Cell membrane</location>
        <topology evidence="1">Multi-pass membrane protein</topology>
    </subcellularLocation>
</comment>
<dbReference type="PANTHER" id="PTHR32502:SF8">
    <property type="entry name" value="N-ACETYLGALACTOSAMINE PERMEASE IIC COMPONENT 1"/>
    <property type="match status" value="1"/>
</dbReference>
<reference evidence="10" key="1">
    <citation type="submission" date="2020-08" db="EMBL/GenBank/DDBJ databases">
        <title>Genome public.</title>
        <authorList>
            <person name="Liu C."/>
            <person name="Sun Q."/>
        </authorList>
    </citation>
    <scope>NUCLEOTIDE SEQUENCE</scope>
    <source>
        <strain evidence="10">BX21</strain>
    </source>
</reference>
<organism evidence="10 11">
    <name type="scientific">Paratissierella segnis</name>
    <dbReference type="NCBI Taxonomy" id="2763679"/>
    <lineage>
        <taxon>Bacteria</taxon>
        <taxon>Bacillati</taxon>
        <taxon>Bacillota</taxon>
        <taxon>Tissierellia</taxon>
        <taxon>Tissierellales</taxon>
        <taxon>Tissierellaceae</taxon>
        <taxon>Paratissierella</taxon>
    </lineage>
</organism>
<dbReference type="EMBL" id="JACRTG010000016">
    <property type="protein sequence ID" value="MBC8587847.1"/>
    <property type="molecule type" value="Genomic_DNA"/>
</dbReference>
<feature type="transmembrane region" description="Helical" evidence="9">
    <location>
        <begin position="138"/>
        <end position="160"/>
    </location>
</feature>
<keyword evidence="5" id="KW-0598">Phosphotransferase system</keyword>
<sequence length="257" mass="27181">MLLNAILLTIVAWLLALEYMNGHFGFSRPLVAATIVGALLGDVKTGIIIGSSLQLIFMGMTGIGAAVPPDAVIGSVIATAFSILANQSVEVSLSLAVPVAVASQALDIFARTATTGLMHVADKAAEEENYNKIELTHYLGALITFVRVAIIVFPAIYFGVEVVENLISAIPSSVLRGLEVAGGILPAVGFGMLLTMLDVKKLKPFYFIGFALATFGGFSLIGVTMLSCCIALLFDYFSKNQKPSDDTVDELDKLMNS</sequence>
<keyword evidence="2" id="KW-0813">Transport</keyword>
<keyword evidence="11" id="KW-1185">Reference proteome</keyword>
<evidence type="ECO:0000256" key="8">
    <source>
        <dbReference type="ARBA" id="ARBA00023136"/>
    </source>
</evidence>
<keyword evidence="6 9" id="KW-0812">Transmembrane</keyword>
<evidence type="ECO:0000256" key="2">
    <source>
        <dbReference type="ARBA" id="ARBA00022448"/>
    </source>
</evidence>
<feature type="transmembrane region" description="Helical" evidence="9">
    <location>
        <begin position="180"/>
        <end position="199"/>
    </location>
</feature>
<dbReference type="GO" id="GO:0005886">
    <property type="term" value="C:plasma membrane"/>
    <property type="evidence" value="ECO:0007669"/>
    <property type="project" value="UniProtKB-SubCell"/>
</dbReference>
<dbReference type="InterPro" id="IPR004700">
    <property type="entry name" value="PTS_IIC_man"/>
</dbReference>
<dbReference type="RefSeq" id="WP_262429293.1">
    <property type="nucleotide sequence ID" value="NZ_JACRTG010000016.1"/>
</dbReference>
<proteinExistence type="predicted"/>
<keyword evidence="3" id="KW-1003">Cell membrane</keyword>
<name>A0A926IEX1_9FIRM</name>
<evidence type="ECO:0000256" key="6">
    <source>
        <dbReference type="ARBA" id="ARBA00022692"/>
    </source>
</evidence>
<dbReference type="PROSITE" id="PS51106">
    <property type="entry name" value="PTS_EIIC_TYPE_4"/>
    <property type="match status" value="1"/>
</dbReference>